<comment type="caution">
    <text evidence="2">The sequence shown here is derived from an EMBL/GenBank/DDBJ whole genome shotgun (WGS) entry which is preliminary data.</text>
</comment>
<gene>
    <name evidence="2" type="ORF">COV05_01930</name>
</gene>
<feature type="transmembrane region" description="Helical" evidence="1">
    <location>
        <begin position="6"/>
        <end position="21"/>
    </location>
</feature>
<keyword evidence="1" id="KW-0472">Membrane</keyword>
<sequence length="394" mass="45318">MIIWGAMAIPIVVAIVLYAWFRHKTVAWEFIVPFAVSIVCIAGFKYGTEMVQTADTEFWGGWATHAEYFERWDEEVPCTHTKYCDQPSTCTNSDGSTYSCTERVACGTEHLYDVDDHPPRWVLHDSNGESQSISSGQFEGLVSKWHSRVFVDMHRDYHSIDGDKYVATWNTKDDASFVEVTTRHTYENRVQASTSVFNFEEVNPKVWGLYEYPGIGSWDQPAILGNGGSETREADTLLRFWNAKIGRNKQVKMFVLVFGPESTLETGLAQESYWKGGNKNEFILALGTDRSGKVTWTHVISWTEQDRLKIDVREYALNQGTLDLVDLVDYMVPEVRKRFVRKPFADFSYLTVEPPGWAVVLSYFLTLLINLGLSFWIINNRHEEWTSSRSRHYE</sequence>
<evidence type="ECO:0000256" key="1">
    <source>
        <dbReference type="SAM" id="Phobius"/>
    </source>
</evidence>
<evidence type="ECO:0000313" key="3">
    <source>
        <dbReference type="Proteomes" id="UP000231436"/>
    </source>
</evidence>
<dbReference type="EMBL" id="PFEU01000008">
    <property type="protein sequence ID" value="PJE76931.1"/>
    <property type="molecule type" value="Genomic_DNA"/>
</dbReference>
<dbReference type="Proteomes" id="UP000231436">
    <property type="component" value="Unassembled WGS sequence"/>
</dbReference>
<feature type="transmembrane region" description="Helical" evidence="1">
    <location>
        <begin position="357"/>
        <end position="378"/>
    </location>
</feature>
<protein>
    <submittedName>
        <fullName evidence="2">Uncharacterized protein</fullName>
    </submittedName>
</protein>
<organism evidence="2 3">
    <name type="scientific">Candidatus Uhrbacteria bacterium CG10_big_fil_rev_8_21_14_0_10_48_16</name>
    <dbReference type="NCBI Taxonomy" id="1975038"/>
    <lineage>
        <taxon>Bacteria</taxon>
        <taxon>Candidatus Uhriibacteriota</taxon>
    </lineage>
</organism>
<reference evidence="3" key="1">
    <citation type="submission" date="2017-09" db="EMBL/GenBank/DDBJ databases">
        <title>Depth-based differentiation of microbial function through sediment-hosted aquifers and enrichment of novel symbionts in the deep terrestrial subsurface.</title>
        <authorList>
            <person name="Probst A.J."/>
            <person name="Ladd B."/>
            <person name="Jarett J.K."/>
            <person name="Geller-Mcgrath D.E."/>
            <person name="Sieber C.M.K."/>
            <person name="Emerson J.B."/>
            <person name="Anantharaman K."/>
            <person name="Thomas B.C."/>
            <person name="Malmstrom R."/>
            <person name="Stieglmeier M."/>
            <person name="Klingl A."/>
            <person name="Woyke T."/>
            <person name="Ryan C.M."/>
            <person name="Banfield J.F."/>
        </authorList>
    </citation>
    <scope>NUCLEOTIDE SEQUENCE [LARGE SCALE GENOMIC DNA]</scope>
</reference>
<accession>A0A2M8LHK6</accession>
<evidence type="ECO:0000313" key="2">
    <source>
        <dbReference type="EMBL" id="PJE76931.1"/>
    </source>
</evidence>
<keyword evidence="1" id="KW-1133">Transmembrane helix</keyword>
<name>A0A2M8LHK6_9BACT</name>
<feature type="transmembrane region" description="Helical" evidence="1">
    <location>
        <begin position="28"/>
        <end position="47"/>
    </location>
</feature>
<keyword evidence="1" id="KW-0812">Transmembrane</keyword>
<proteinExistence type="predicted"/>
<dbReference type="AlphaFoldDB" id="A0A2M8LHK6"/>